<organism evidence="1">
    <name type="scientific">Mycobacterium xenopi 4042</name>
    <dbReference type="NCBI Taxonomy" id="1299334"/>
    <lineage>
        <taxon>Bacteria</taxon>
        <taxon>Bacillati</taxon>
        <taxon>Actinomycetota</taxon>
        <taxon>Actinomycetes</taxon>
        <taxon>Mycobacteriales</taxon>
        <taxon>Mycobacteriaceae</taxon>
        <taxon>Mycobacterium</taxon>
    </lineage>
</organism>
<proteinExistence type="predicted"/>
<accession>X8ANN3</accession>
<evidence type="ECO:0000313" key="1">
    <source>
        <dbReference type="EMBL" id="EUA32663.1"/>
    </source>
</evidence>
<dbReference type="EMBL" id="JAOB01000053">
    <property type="protein sequence ID" value="EUA32663.1"/>
    <property type="molecule type" value="Genomic_DNA"/>
</dbReference>
<dbReference type="AlphaFoldDB" id="X8ANN3"/>
<protein>
    <submittedName>
        <fullName evidence="1">Uncharacterized protein</fullName>
    </submittedName>
</protein>
<comment type="caution">
    <text evidence="1">The sequence shown here is derived from an EMBL/GenBank/DDBJ whole genome shotgun (WGS) entry which is preliminary data.</text>
</comment>
<dbReference type="PATRIC" id="fig|1299334.3.peg.5631"/>
<gene>
    <name evidence="1" type="ORF">I553_10266</name>
</gene>
<sequence length="52" mass="5889">MDIGGAAERVGHLLRRPDVVDVTVREQDGRRGQPVFVEDPPQRAIARWPGRR</sequence>
<name>X8ANN3_MYCXE</name>
<reference evidence="1" key="1">
    <citation type="submission" date="2014-01" db="EMBL/GenBank/DDBJ databases">
        <authorList>
            <person name="Brown-Elliot B."/>
            <person name="Wallace R."/>
            <person name="Lenaerts A."/>
            <person name="Ordway D."/>
            <person name="DeGroote M.A."/>
            <person name="Parker T."/>
            <person name="Sizemore C."/>
            <person name="Tallon L.J."/>
            <person name="Sadzewicz L.K."/>
            <person name="Sengamalay N."/>
            <person name="Fraser C.M."/>
            <person name="Hine E."/>
            <person name="Shefchek K.A."/>
            <person name="Das S.P."/>
            <person name="Tettelin H."/>
        </authorList>
    </citation>
    <scope>NUCLEOTIDE SEQUENCE [LARGE SCALE GENOMIC DNA]</scope>
    <source>
        <strain evidence="1">4042</strain>
    </source>
</reference>